<dbReference type="OrthoDB" id="195948at2157"/>
<feature type="transmembrane region" description="Helical" evidence="6">
    <location>
        <begin position="230"/>
        <end position="250"/>
    </location>
</feature>
<evidence type="ECO:0000256" key="5">
    <source>
        <dbReference type="SAM" id="MobiDB-lite"/>
    </source>
</evidence>
<evidence type="ECO:0000256" key="1">
    <source>
        <dbReference type="ARBA" id="ARBA00004141"/>
    </source>
</evidence>
<dbReference type="Pfam" id="PF00582">
    <property type="entry name" value="Usp"/>
    <property type="match status" value="2"/>
</dbReference>
<dbReference type="CDD" id="cd00293">
    <property type="entry name" value="USP-like"/>
    <property type="match status" value="2"/>
</dbReference>
<keyword evidence="9" id="KW-1185">Reference proteome</keyword>
<feature type="transmembrane region" description="Helical" evidence="6">
    <location>
        <begin position="270"/>
        <end position="292"/>
    </location>
</feature>
<sequence length="621" mass="67308">MNDPDPRRSDSQWPDSRRGDPERSDQMDSVREAVDRSRSGAPAAGAVVRDRFSSDEVFQRIVAAADEEITSGSRELFFSGLAAGFAITITFLLYVSVSTATGEDPILSALLYPLGFIYIIIGGYQLYTENTLPPVALTIERLASVPALFRHWLIVLAGNFSGGAIGAAVLTWTGVFSPEAATVATDISRHGLETPWWDLFFKAVFAGLIVAGVVWVVYASRDTISRLVVVYMAFLSVPLGGLFHVVVSFTETMYLVFNGELAVLTGLTRFVLPVLLGNTIGGIALVTVVNYFQTSEHRLESARFEGANRQLSIREWLFGSFVGRSYVPLINTATVPTAADSDSYRLMVPIANPRTESRLVEFACTLASRNDDAVVHLVHIVQTPGRGARGYSAGQRERIAAESEEQLAGVRETVADYGVACETSTVVSHRSFEEIFAVADRTRADLVLMGWGVNDLWSAARAERPLDELANKLPCDFLILSDRGLDTSRVLLPTAGGPDSDLSAEVARTLRETDGSEISLLHVVDSASDRDQGEQFLTEWAADHDLGDAELVVDDGGDIEGAIAREAADNTLVIVGATERGLLSRLVAGSLNLKVLSDLDCSVLLAERPTERSLLSRLFGR</sequence>
<evidence type="ECO:0000256" key="4">
    <source>
        <dbReference type="ARBA" id="ARBA00023136"/>
    </source>
</evidence>
<dbReference type="InterPro" id="IPR006016">
    <property type="entry name" value="UspA"/>
</dbReference>
<dbReference type="EMBL" id="LOPU01000018">
    <property type="protein sequence ID" value="KTG09703.1"/>
    <property type="molecule type" value="Genomic_DNA"/>
</dbReference>
<comment type="subcellular location">
    <subcellularLocation>
        <location evidence="1">Membrane</location>
        <topology evidence="1">Multi-pass membrane protein</topology>
    </subcellularLocation>
</comment>
<comment type="caution">
    <text evidence="8">The sequence shown here is derived from an EMBL/GenBank/DDBJ whole genome shotgun (WGS) entry which is preliminary data.</text>
</comment>
<feature type="domain" description="UspA" evidence="7">
    <location>
        <begin position="489"/>
        <end position="605"/>
    </location>
</feature>
<feature type="transmembrane region" description="Helical" evidence="6">
    <location>
        <begin position="76"/>
        <end position="97"/>
    </location>
</feature>
<feature type="transmembrane region" description="Helical" evidence="6">
    <location>
        <begin position="148"/>
        <end position="172"/>
    </location>
</feature>
<keyword evidence="3 6" id="KW-1133">Transmembrane helix</keyword>
<evidence type="ECO:0000256" key="3">
    <source>
        <dbReference type="ARBA" id="ARBA00022989"/>
    </source>
</evidence>
<accession>A0A0W1R8Q1</accession>
<feature type="transmembrane region" description="Helical" evidence="6">
    <location>
        <begin position="199"/>
        <end position="218"/>
    </location>
</feature>
<dbReference type="AlphaFoldDB" id="A0A0W1R8Q1"/>
<name>A0A0W1R8Q1_9EURY</name>
<feature type="transmembrane region" description="Helical" evidence="6">
    <location>
        <begin position="109"/>
        <end position="127"/>
    </location>
</feature>
<dbReference type="Pfam" id="PF01226">
    <property type="entry name" value="Form_Nir_trans"/>
    <property type="match status" value="1"/>
</dbReference>
<reference evidence="8 9" key="1">
    <citation type="submission" date="2015-12" db="EMBL/GenBank/DDBJ databases">
        <title>Haloprofundus marisrubri gen. nov., sp. nov., an extremely halophilic archaeon isolated from the Discovery deep brine-seawater interface in the Red Sea.</title>
        <authorList>
            <person name="Zhang G."/>
            <person name="Stingl U."/>
            <person name="Rashid M."/>
        </authorList>
    </citation>
    <scope>NUCLEOTIDE SEQUENCE [LARGE SCALE GENOMIC DNA]</scope>
    <source>
        <strain evidence="8 9">SB9</strain>
    </source>
</reference>
<feature type="region of interest" description="Disordered" evidence="5">
    <location>
        <begin position="1"/>
        <end position="42"/>
    </location>
</feature>
<evidence type="ECO:0000256" key="6">
    <source>
        <dbReference type="SAM" id="Phobius"/>
    </source>
</evidence>
<evidence type="ECO:0000256" key="2">
    <source>
        <dbReference type="ARBA" id="ARBA00022692"/>
    </source>
</evidence>
<keyword evidence="4 6" id="KW-0472">Membrane</keyword>
<evidence type="ECO:0000259" key="7">
    <source>
        <dbReference type="Pfam" id="PF00582"/>
    </source>
</evidence>
<dbReference type="Gene3D" id="3.40.50.12370">
    <property type="match status" value="1"/>
</dbReference>
<evidence type="ECO:0000313" key="8">
    <source>
        <dbReference type="EMBL" id="KTG09703.1"/>
    </source>
</evidence>
<dbReference type="GO" id="GO:0005886">
    <property type="term" value="C:plasma membrane"/>
    <property type="evidence" value="ECO:0007669"/>
    <property type="project" value="TreeGrafter"/>
</dbReference>
<dbReference type="SUPFAM" id="SSF52402">
    <property type="entry name" value="Adenine nucleotide alpha hydrolases-like"/>
    <property type="match status" value="2"/>
</dbReference>
<dbReference type="Gene3D" id="1.20.1080.10">
    <property type="entry name" value="Glycerol uptake facilitator protein"/>
    <property type="match status" value="1"/>
</dbReference>
<feature type="domain" description="UspA" evidence="7">
    <location>
        <begin position="345"/>
        <end position="479"/>
    </location>
</feature>
<evidence type="ECO:0000313" key="9">
    <source>
        <dbReference type="Proteomes" id="UP000054387"/>
    </source>
</evidence>
<organism evidence="8 9">
    <name type="scientific">Haloprofundus marisrubri</name>
    <dbReference type="NCBI Taxonomy" id="1514971"/>
    <lineage>
        <taxon>Archaea</taxon>
        <taxon>Methanobacteriati</taxon>
        <taxon>Methanobacteriota</taxon>
        <taxon>Stenosarchaea group</taxon>
        <taxon>Halobacteria</taxon>
        <taxon>Halobacteriales</taxon>
        <taxon>Haloferacaceae</taxon>
        <taxon>Haloprofundus</taxon>
    </lineage>
</organism>
<dbReference type="InterPro" id="IPR000292">
    <property type="entry name" value="For/NO2_transpt"/>
</dbReference>
<dbReference type="STRING" id="1514971.AUR64_08665"/>
<keyword evidence="2 6" id="KW-0812">Transmembrane</keyword>
<feature type="compositionally biased region" description="Basic and acidic residues" evidence="5">
    <location>
        <begin position="1"/>
        <end position="38"/>
    </location>
</feature>
<dbReference type="PANTHER" id="PTHR30520">
    <property type="entry name" value="FORMATE TRANSPORTER-RELATED"/>
    <property type="match status" value="1"/>
</dbReference>
<dbReference type="RefSeq" id="WP_058581058.1">
    <property type="nucleotide sequence ID" value="NZ_LOPU01000018.1"/>
</dbReference>
<protein>
    <submittedName>
        <fullName evidence="8">Formate transporter</fullName>
    </submittedName>
</protein>
<gene>
    <name evidence="8" type="ORF">AUR64_08665</name>
</gene>
<dbReference type="GO" id="GO:0015499">
    <property type="term" value="F:formate transmembrane transporter activity"/>
    <property type="evidence" value="ECO:0007669"/>
    <property type="project" value="TreeGrafter"/>
</dbReference>
<dbReference type="InterPro" id="IPR023271">
    <property type="entry name" value="Aquaporin-like"/>
</dbReference>
<dbReference type="PANTHER" id="PTHR30520:SF2">
    <property type="entry name" value="INNER MEMBRANE PROTEIN YFDC"/>
    <property type="match status" value="1"/>
</dbReference>
<proteinExistence type="predicted"/>
<dbReference type="Proteomes" id="UP000054387">
    <property type="component" value="Unassembled WGS sequence"/>
</dbReference>